<dbReference type="Proteomes" id="UP000275846">
    <property type="component" value="Unassembled WGS sequence"/>
</dbReference>
<proteinExistence type="predicted"/>
<reference evidence="3" key="1">
    <citation type="submission" date="2016-06" db="UniProtKB">
        <authorList>
            <consortium name="WormBaseParasite"/>
        </authorList>
    </citation>
    <scope>IDENTIFICATION</scope>
</reference>
<sequence>MQAAWKIRSILDNPRSKRQERTKALVARELARYKGINDRLMSLRLPLRGDKSATILSAYAPTMTSSDAAKDKFDEDLHALLATAPKDDKLIVFGDFTARVRTDHVAWQGVLAPHDLVMRSLRSASSRTDGHLLNSRRMQATTRVSTDPVHDLLFADDCALNTVTEEDMQMSMDLFGADCANFR</sequence>
<evidence type="ECO:0000313" key="2">
    <source>
        <dbReference type="Proteomes" id="UP000275846"/>
    </source>
</evidence>
<organism evidence="3">
    <name type="scientific">Schistocephalus solidus</name>
    <name type="common">Tapeworm</name>
    <dbReference type="NCBI Taxonomy" id="70667"/>
    <lineage>
        <taxon>Eukaryota</taxon>
        <taxon>Metazoa</taxon>
        <taxon>Spiralia</taxon>
        <taxon>Lophotrochozoa</taxon>
        <taxon>Platyhelminthes</taxon>
        <taxon>Cestoda</taxon>
        <taxon>Eucestoda</taxon>
        <taxon>Diphyllobothriidea</taxon>
        <taxon>Diphyllobothriidae</taxon>
        <taxon>Schistocephalus</taxon>
    </lineage>
</organism>
<evidence type="ECO:0000313" key="3">
    <source>
        <dbReference type="WBParaSite" id="SSLN_0001434901-mRNA-1"/>
    </source>
</evidence>
<dbReference type="SUPFAM" id="SSF56219">
    <property type="entry name" value="DNase I-like"/>
    <property type="match status" value="1"/>
</dbReference>
<dbReference type="Gene3D" id="3.60.10.10">
    <property type="entry name" value="Endonuclease/exonuclease/phosphatase"/>
    <property type="match status" value="1"/>
</dbReference>
<dbReference type="WBParaSite" id="SSLN_0001434901-mRNA-1">
    <property type="protein sequence ID" value="SSLN_0001434901-mRNA-1"/>
    <property type="gene ID" value="SSLN_0001434901"/>
</dbReference>
<dbReference type="InterPro" id="IPR036691">
    <property type="entry name" value="Endo/exonu/phosph_ase_sf"/>
</dbReference>
<dbReference type="EMBL" id="UYSU01038400">
    <property type="protein sequence ID" value="VDM00211.1"/>
    <property type="molecule type" value="Genomic_DNA"/>
</dbReference>
<protein>
    <submittedName>
        <fullName evidence="3">Reverse transcriptase domain-containing protein</fullName>
    </submittedName>
</protein>
<dbReference type="OrthoDB" id="10030815at2759"/>
<keyword evidence="2" id="KW-1185">Reference proteome</keyword>
<dbReference type="AlphaFoldDB" id="A0A183TBH7"/>
<accession>A0A183TBH7</accession>
<evidence type="ECO:0000313" key="1">
    <source>
        <dbReference type="EMBL" id="VDM00211.1"/>
    </source>
</evidence>
<name>A0A183TBH7_SCHSO</name>
<reference evidence="1 2" key="2">
    <citation type="submission" date="2018-11" db="EMBL/GenBank/DDBJ databases">
        <authorList>
            <consortium name="Pathogen Informatics"/>
        </authorList>
    </citation>
    <scope>NUCLEOTIDE SEQUENCE [LARGE SCALE GENOMIC DNA]</scope>
    <source>
        <strain evidence="1 2">NST_G2</strain>
    </source>
</reference>
<gene>
    <name evidence="1" type="ORF">SSLN_LOCUS13825</name>
</gene>